<feature type="domain" description="PH" evidence="2">
    <location>
        <begin position="51"/>
        <end position="141"/>
    </location>
</feature>
<feature type="compositionally biased region" description="Acidic residues" evidence="1">
    <location>
        <begin position="163"/>
        <end position="182"/>
    </location>
</feature>
<feature type="compositionally biased region" description="Acidic residues" evidence="1">
    <location>
        <begin position="190"/>
        <end position="201"/>
    </location>
</feature>
<dbReference type="InterPro" id="IPR052227">
    <property type="entry name" value="Arf-Rho-GAP_ANK-PH_domain"/>
</dbReference>
<dbReference type="GO" id="GO:0005737">
    <property type="term" value="C:cytoplasm"/>
    <property type="evidence" value="ECO:0007669"/>
    <property type="project" value="TreeGrafter"/>
</dbReference>
<dbReference type="SUPFAM" id="SSF50729">
    <property type="entry name" value="PH domain-like"/>
    <property type="match status" value="2"/>
</dbReference>
<dbReference type="AlphaFoldDB" id="A0A1G4KJ57"/>
<dbReference type="PANTHER" id="PTHR45899">
    <property type="entry name" value="RHO GTPASE ACTIVATING PROTEIN AT 15B, ISOFORM C"/>
    <property type="match status" value="1"/>
</dbReference>
<dbReference type="Pfam" id="PF00169">
    <property type="entry name" value="PH"/>
    <property type="match status" value="1"/>
</dbReference>
<evidence type="ECO:0000313" key="4">
    <source>
        <dbReference type="Proteomes" id="UP000189911"/>
    </source>
</evidence>
<evidence type="ECO:0000256" key="1">
    <source>
        <dbReference type="SAM" id="MobiDB-lite"/>
    </source>
</evidence>
<organism evidence="3 4">
    <name type="scientific">Lachancea nothofagi CBS 11611</name>
    <dbReference type="NCBI Taxonomy" id="1266666"/>
    <lineage>
        <taxon>Eukaryota</taxon>
        <taxon>Fungi</taxon>
        <taxon>Dikarya</taxon>
        <taxon>Ascomycota</taxon>
        <taxon>Saccharomycotina</taxon>
        <taxon>Saccharomycetes</taxon>
        <taxon>Saccharomycetales</taxon>
        <taxon>Saccharomycetaceae</taxon>
        <taxon>Lachancea</taxon>
    </lineage>
</organism>
<dbReference type="SMART" id="SM00233">
    <property type="entry name" value="PH"/>
    <property type="match status" value="2"/>
</dbReference>
<feature type="compositionally biased region" description="Acidic residues" evidence="1">
    <location>
        <begin position="209"/>
        <end position="218"/>
    </location>
</feature>
<dbReference type="GO" id="GO:0005547">
    <property type="term" value="F:phosphatidylinositol-3,4,5-trisphosphate binding"/>
    <property type="evidence" value="ECO:0007669"/>
    <property type="project" value="TreeGrafter"/>
</dbReference>
<dbReference type="PANTHER" id="PTHR45899:SF2">
    <property type="entry name" value="RHO GTPASE ACTIVATING PROTEIN AT 15B, ISOFORM C"/>
    <property type="match status" value="1"/>
</dbReference>
<evidence type="ECO:0000259" key="2">
    <source>
        <dbReference type="PROSITE" id="PS50003"/>
    </source>
</evidence>
<dbReference type="InterPro" id="IPR011993">
    <property type="entry name" value="PH-like_dom_sf"/>
</dbReference>
<dbReference type="InterPro" id="IPR001849">
    <property type="entry name" value="PH_domain"/>
</dbReference>
<evidence type="ECO:0000313" key="3">
    <source>
        <dbReference type="EMBL" id="SCV04516.1"/>
    </source>
</evidence>
<reference evidence="4" key="1">
    <citation type="submission" date="2016-03" db="EMBL/GenBank/DDBJ databases">
        <authorList>
            <person name="Devillers Hugo."/>
        </authorList>
    </citation>
    <scope>NUCLEOTIDE SEQUENCE [LARGE SCALE GENOMIC DNA]</scope>
</reference>
<proteinExistence type="predicted"/>
<dbReference type="EMBL" id="LT598453">
    <property type="protein sequence ID" value="SCV04516.1"/>
    <property type="molecule type" value="Genomic_DNA"/>
</dbReference>
<gene>
    <name evidence="3" type="ORF">LANO_0G10682G</name>
</gene>
<dbReference type="PROSITE" id="PS50003">
    <property type="entry name" value="PH_DOMAIN"/>
    <property type="match status" value="1"/>
</dbReference>
<keyword evidence="4" id="KW-1185">Reference proteome</keyword>
<sequence>MADQDINQLFTATQHTNDLLIASFLYKRSTTSSKVTIEESITTVSTNDQPETSSTSAHYKFNKSGYHSYWCVLRRGQFSYYKDRSERKPMDVIPADQILDFRVSEKDLRLNFYTSRKTYYLRAESSEILQDWSRALQEFFADKRRRASRAEKLPNDDGSGAEASEDLGHDDDDNADDDDEFNNNDKSDTYDDNDELDSEIDNENHSNENENENENDDDFEMVSEVRPETEKIHSADSRVFPVPDEDREFYAIYNPEQNPPRLIQESVLYCRVKKRLGRKTWKKVAAHLDSNCLRIASLSSGKTYRDIELAEVVDCIEDESRRCFTGFDVITYDERLKFRALTEQDTIDWIMNLKSCVLARKKLGQLKPTLIRSE</sequence>
<dbReference type="Gene3D" id="2.30.29.30">
    <property type="entry name" value="Pleckstrin-homology domain (PH domain)/Phosphotyrosine-binding domain (PTB)"/>
    <property type="match status" value="2"/>
</dbReference>
<dbReference type="OrthoDB" id="2157866at2759"/>
<feature type="region of interest" description="Disordered" evidence="1">
    <location>
        <begin position="146"/>
        <end position="218"/>
    </location>
</feature>
<protein>
    <submittedName>
        <fullName evidence="3">LANO_0G10682g1_1</fullName>
    </submittedName>
</protein>
<dbReference type="Proteomes" id="UP000189911">
    <property type="component" value="Chromosome G"/>
</dbReference>
<name>A0A1G4KJ57_9SACH</name>
<accession>A0A1G4KJ57</accession>